<dbReference type="InParanoid" id="E2C968"/>
<name>E2C968_HARSA</name>
<gene>
    <name evidence="1" type="ORF">EAI_03569</name>
</gene>
<evidence type="ECO:0000313" key="2">
    <source>
        <dbReference type="Proteomes" id="UP000008237"/>
    </source>
</evidence>
<proteinExistence type="predicted"/>
<feature type="non-terminal residue" evidence="1">
    <location>
        <position position="1"/>
    </location>
</feature>
<accession>E2C968</accession>
<evidence type="ECO:0000313" key="1">
    <source>
        <dbReference type="EMBL" id="EFN75541.1"/>
    </source>
</evidence>
<reference evidence="1 2" key="1">
    <citation type="journal article" date="2010" name="Science">
        <title>Genomic comparison of the ants Camponotus floridanus and Harpegnathos saltator.</title>
        <authorList>
            <person name="Bonasio R."/>
            <person name="Zhang G."/>
            <person name="Ye C."/>
            <person name="Mutti N.S."/>
            <person name="Fang X."/>
            <person name="Qin N."/>
            <person name="Donahue G."/>
            <person name="Yang P."/>
            <person name="Li Q."/>
            <person name="Li C."/>
            <person name="Zhang P."/>
            <person name="Huang Z."/>
            <person name="Berger S.L."/>
            <person name="Reinberg D."/>
            <person name="Wang J."/>
            <person name="Liebig J."/>
        </authorList>
    </citation>
    <scope>NUCLEOTIDE SEQUENCE [LARGE SCALE GENOMIC DNA]</scope>
    <source>
        <strain evidence="1 2">R22 G/1</strain>
    </source>
</reference>
<dbReference type="EMBL" id="GL453780">
    <property type="protein sequence ID" value="EFN75541.1"/>
    <property type="molecule type" value="Genomic_DNA"/>
</dbReference>
<dbReference type="AlphaFoldDB" id="E2C968"/>
<organism evidence="2">
    <name type="scientific">Harpegnathos saltator</name>
    <name type="common">Jerdon's jumping ant</name>
    <dbReference type="NCBI Taxonomy" id="610380"/>
    <lineage>
        <taxon>Eukaryota</taxon>
        <taxon>Metazoa</taxon>
        <taxon>Ecdysozoa</taxon>
        <taxon>Arthropoda</taxon>
        <taxon>Hexapoda</taxon>
        <taxon>Insecta</taxon>
        <taxon>Pterygota</taxon>
        <taxon>Neoptera</taxon>
        <taxon>Endopterygota</taxon>
        <taxon>Hymenoptera</taxon>
        <taxon>Apocrita</taxon>
        <taxon>Aculeata</taxon>
        <taxon>Formicoidea</taxon>
        <taxon>Formicidae</taxon>
        <taxon>Ponerinae</taxon>
        <taxon>Ponerini</taxon>
        <taxon>Harpegnathos</taxon>
    </lineage>
</organism>
<protein>
    <submittedName>
        <fullName evidence="1">Uncharacterized protein</fullName>
    </submittedName>
</protein>
<sequence>KRTLTFTPYSADEALAMIVTNKLTKHQYLNIRLGAKVRGVNLYPSYHKIREVKIECYP</sequence>
<feature type="non-terminal residue" evidence="1">
    <location>
        <position position="58"/>
    </location>
</feature>
<dbReference type="Proteomes" id="UP000008237">
    <property type="component" value="Unassembled WGS sequence"/>
</dbReference>
<keyword evidence="2" id="KW-1185">Reference proteome</keyword>